<evidence type="ECO:0000259" key="7">
    <source>
        <dbReference type="Pfam" id="PF17827"/>
    </source>
</evidence>
<reference evidence="8" key="1">
    <citation type="submission" date="2013-12" db="EMBL/GenBank/DDBJ databases">
        <authorList>
            <consortium name="DOE Joint Genome Institute"/>
            <person name="Smidt H."/>
            <person name="Huntemann M."/>
            <person name="Han J."/>
            <person name="Chen A."/>
            <person name="Kyrpides N."/>
            <person name="Mavromatis K."/>
            <person name="Markowitz V."/>
            <person name="Palaniappan K."/>
            <person name="Ivanova N."/>
            <person name="Schaumberg A."/>
            <person name="Pati A."/>
            <person name="Liolios K."/>
            <person name="Nordberg H.P."/>
            <person name="Cantor M.N."/>
            <person name="Hua S.X."/>
            <person name="Woyke T."/>
        </authorList>
    </citation>
    <scope>NUCLEOTIDE SEQUENCE [LARGE SCALE GENOMIC DNA]</scope>
    <source>
        <strain evidence="8">853-15A</strain>
    </source>
</reference>
<name>W0EGV4_9FIRM</name>
<dbReference type="InterPro" id="IPR019874">
    <property type="entry name" value="RF_methyltr_PrmC"/>
</dbReference>
<dbReference type="HOGENOM" id="CLU_018398_3_1_9"/>
<sequence>MKIFEVLQWGERRLKEAEVENSRWDADLLLSFDLGWRREQLYLERETVLSDEQWKHYQSLIARRSAREPLQYILRNQEFMGLSFYVDERVLIPRADSEILIEKLLEFRKSSAKAEIRIADLCTGSGALAVAIAHFWTEAFVIGTDLSSAALEVARYNAQQNKAQVEWREGDFFEPIRGERWDWIVTNPPYIPEKEHRLLAPEIFKEPEMALVGAENGLIFYRRLAEEAASLLKPEGRILMEIGWDQGQAVQELFQKQGFRTQVFRDYGGRDRVVYAEFSMR</sequence>
<dbReference type="Pfam" id="PF17827">
    <property type="entry name" value="PrmC_N"/>
    <property type="match status" value="1"/>
</dbReference>
<dbReference type="InterPro" id="IPR029063">
    <property type="entry name" value="SAM-dependent_MTases_sf"/>
</dbReference>
<dbReference type="Pfam" id="PF05175">
    <property type="entry name" value="MTS"/>
    <property type="match status" value="1"/>
</dbReference>
<evidence type="ECO:0000256" key="4">
    <source>
        <dbReference type="ARBA" id="ARBA00048391"/>
    </source>
</evidence>
<keyword evidence="3 5" id="KW-0949">S-adenosyl-L-methionine</keyword>
<dbReference type="InterPro" id="IPR040758">
    <property type="entry name" value="PrmC_N"/>
</dbReference>
<dbReference type="HAMAP" id="MF_02126">
    <property type="entry name" value="RF_methyltr_PrmC"/>
    <property type="match status" value="1"/>
</dbReference>
<dbReference type="GO" id="GO:0032259">
    <property type="term" value="P:methylation"/>
    <property type="evidence" value="ECO:0007669"/>
    <property type="project" value="UniProtKB-KW"/>
</dbReference>
<feature type="binding site" evidence="5">
    <location>
        <position position="145"/>
    </location>
    <ligand>
        <name>S-adenosyl-L-methionine</name>
        <dbReference type="ChEBI" id="CHEBI:59789"/>
    </ligand>
</feature>
<dbReference type="Gene3D" id="3.40.50.150">
    <property type="entry name" value="Vaccinia Virus protein VP39"/>
    <property type="match status" value="1"/>
</dbReference>
<feature type="binding site" evidence="5">
    <location>
        <begin position="187"/>
        <end position="190"/>
    </location>
    <ligand>
        <name>substrate</name>
    </ligand>
</feature>
<dbReference type="Gene3D" id="1.10.8.10">
    <property type="entry name" value="DNA helicase RuvA subunit, C-terminal domain"/>
    <property type="match status" value="1"/>
</dbReference>
<dbReference type="CDD" id="cd02440">
    <property type="entry name" value="AdoMet_MTases"/>
    <property type="match status" value="1"/>
</dbReference>
<dbReference type="NCBIfam" id="TIGR00536">
    <property type="entry name" value="hemK_fam"/>
    <property type="match status" value="1"/>
</dbReference>
<dbReference type="RefSeq" id="WP_006716793.1">
    <property type="nucleotide sequence ID" value="NZ_CP007032.1"/>
</dbReference>
<feature type="binding site" evidence="5">
    <location>
        <position position="172"/>
    </location>
    <ligand>
        <name>S-adenosyl-L-methionine</name>
        <dbReference type="ChEBI" id="CHEBI:59789"/>
    </ligand>
</feature>
<dbReference type="eggNOG" id="COG2890">
    <property type="taxonomic scope" value="Bacteria"/>
</dbReference>
<dbReference type="GO" id="GO:0003676">
    <property type="term" value="F:nucleic acid binding"/>
    <property type="evidence" value="ECO:0007669"/>
    <property type="project" value="InterPro"/>
</dbReference>
<dbReference type="PANTHER" id="PTHR18895:SF74">
    <property type="entry name" value="MTRF1L RELEASE FACTOR GLUTAMINE METHYLTRANSFERASE"/>
    <property type="match status" value="1"/>
</dbReference>
<comment type="function">
    <text evidence="5">Methylates the class 1 translation termination release factors RF1/PrfA and RF2/PrfB on the glutamine residue of the universally conserved GGQ motif.</text>
</comment>
<dbReference type="GO" id="GO:0102559">
    <property type="term" value="F:peptide chain release factor N(5)-glutamine methyltransferase activity"/>
    <property type="evidence" value="ECO:0007669"/>
    <property type="project" value="UniProtKB-EC"/>
</dbReference>
<dbReference type="AlphaFoldDB" id="W0EGV4"/>
<dbReference type="PANTHER" id="PTHR18895">
    <property type="entry name" value="HEMK METHYLTRANSFERASE"/>
    <property type="match status" value="1"/>
</dbReference>
<dbReference type="InterPro" id="IPR002052">
    <property type="entry name" value="DNA_methylase_N6_adenine_CS"/>
</dbReference>
<dbReference type="InterPro" id="IPR007848">
    <property type="entry name" value="Small_mtfrase_dom"/>
</dbReference>
<gene>
    <name evidence="5" type="primary">prmC</name>
    <name evidence="8" type="ORF">DESME_15545</name>
</gene>
<evidence type="ECO:0000256" key="2">
    <source>
        <dbReference type="ARBA" id="ARBA00022679"/>
    </source>
</evidence>
<feature type="domain" description="Methyltransferase small" evidence="6">
    <location>
        <begin position="98"/>
        <end position="211"/>
    </location>
</feature>
<evidence type="ECO:0000256" key="1">
    <source>
        <dbReference type="ARBA" id="ARBA00022603"/>
    </source>
</evidence>
<comment type="catalytic activity">
    <reaction evidence="4 5">
        <text>L-glutaminyl-[peptide chain release factor] + S-adenosyl-L-methionine = N(5)-methyl-L-glutaminyl-[peptide chain release factor] + S-adenosyl-L-homocysteine + H(+)</text>
        <dbReference type="Rhea" id="RHEA:42896"/>
        <dbReference type="Rhea" id="RHEA-COMP:10271"/>
        <dbReference type="Rhea" id="RHEA-COMP:10272"/>
        <dbReference type="ChEBI" id="CHEBI:15378"/>
        <dbReference type="ChEBI" id="CHEBI:30011"/>
        <dbReference type="ChEBI" id="CHEBI:57856"/>
        <dbReference type="ChEBI" id="CHEBI:59789"/>
        <dbReference type="ChEBI" id="CHEBI:61891"/>
        <dbReference type="EC" id="2.1.1.297"/>
    </reaction>
</comment>
<evidence type="ECO:0000313" key="9">
    <source>
        <dbReference type="Proteomes" id="UP000010847"/>
    </source>
</evidence>
<dbReference type="Proteomes" id="UP000010847">
    <property type="component" value="Chromosome"/>
</dbReference>
<protein>
    <recommendedName>
        <fullName evidence="5">Release factor glutamine methyltransferase</fullName>
        <shortName evidence="5">RF MTase</shortName>
        <ecNumber evidence="5">2.1.1.297</ecNumber>
    </recommendedName>
    <alternativeName>
        <fullName evidence="5">N5-glutamine methyltransferase PrmC</fullName>
    </alternativeName>
    <alternativeName>
        <fullName evidence="5">Protein-(glutamine-N5) MTase PrmC</fullName>
    </alternativeName>
    <alternativeName>
        <fullName evidence="5">Protein-glutamine N-methyltransferase PrmC</fullName>
    </alternativeName>
</protein>
<keyword evidence="2 5" id="KW-0808">Transferase</keyword>
<organism evidence="8 9">
    <name type="scientific">Desulfitobacterium metallireducens DSM 15288</name>
    <dbReference type="NCBI Taxonomy" id="871968"/>
    <lineage>
        <taxon>Bacteria</taxon>
        <taxon>Bacillati</taxon>
        <taxon>Bacillota</taxon>
        <taxon>Clostridia</taxon>
        <taxon>Eubacteriales</taxon>
        <taxon>Desulfitobacteriaceae</taxon>
        <taxon>Desulfitobacterium</taxon>
    </lineage>
</organism>
<accession>W0EGV4</accession>
<dbReference type="PROSITE" id="PS00092">
    <property type="entry name" value="N6_MTASE"/>
    <property type="match status" value="1"/>
</dbReference>
<dbReference type="InterPro" id="IPR004556">
    <property type="entry name" value="HemK-like"/>
</dbReference>
<dbReference type="OrthoDB" id="9784805at2"/>
<evidence type="ECO:0000313" key="8">
    <source>
        <dbReference type="EMBL" id="AHF08286.1"/>
    </source>
</evidence>
<dbReference type="KEGG" id="dmt:DESME_15545"/>
<comment type="similarity">
    <text evidence="5">Belongs to the protein N5-glutamine methyltransferase family. PrmC subfamily.</text>
</comment>
<evidence type="ECO:0000256" key="5">
    <source>
        <dbReference type="HAMAP-Rule" id="MF_02126"/>
    </source>
</evidence>
<dbReference type="SUPFAM" id="SSF53335">
    <property type="entry name" value="S-adenosyl-L-methionine-dependent methyltransferases"/>
    <property type="match status" value="1"/>
</dbReference>
<keyword evidence="1 5" id="KW-0489">Methyltransferase</keyword>
<dbReference type="InterPro" id="IPR050320">
    <property type="entry name" value="N5-glutamine_MTase"/>
</dbReference>
<feature type="domain" description="Release factor glutamine methyltransferase N-terminal" evidence="7">
    <location>
        <begin position="5"/>
        <end position="74"/>
    </location>
</feature>
<proteinExistence type="inferred from homology"/>
<dbReference type="STRING" id="871968.DESME_15545"/>
<evidence type="ECO:0000256" key="3">
    <source>
        <dbReference type="ARBA" id="ARBA00022691"/>
    </source>
</evidence>
<dbReference type="NCBIfam" id="TIGR03534">
    <property type="entry name" value="RF_mod_PrmC"/>
    <property type="match status" value="1"/>
</dbReference>
<feature type="binding site" evidence="5">
    <location>
        <position position="187"/>
    </location>
    <ligand>
        <name>S-adenosyl-L-methionine</name>
        <dbReference type="ChEBI" id="CHEBI:59789"/>
    </ligand>
</feature>
<keyword evidence="9" id="KW-1185">Reference proteome</keyword>
<comment type="caution">
    <text evidence="5">Lacks conserved residue(s) required for the propagation of feature annotation.</text>
</comment>
<evidence type="ECO:0000259" key="6">
    <source>
        <dbReference type="Pfam" id="PF05175"/>
    </source>
</evidence>
<dbReference type="EC" id="2.1.1.297" evidence="5"/>
<dbReference type="EMBL" id="CP007032">
    <property type="protein sequence ID" value="AHF08286.1"/>
    <property type="molecule type" value="Genomic_DNA"/>
</dbReference>